<evidence type="ECO:0000313" key="4">
    <source>
        <dbReference type="Proteomes" id="UP000192801"/>
    </source>
</evidence>
<accession>A0A1X0D551</accession>
<dbReference type="InterPro" id="IPR021729">
    <property type="entry name" value="DUF3298"/>
</dbReference>
<protein>
    <submittedName>
        <fullName evidence="3">Mannan-binding protein</fullName>
    </submittedName>
</protein>
<dbReference type="Proteomes" id="UP000192801">
    <property type="component" value="Unassembled WGS sequence"/>
</dbReference>
<sequence>MHIGKKLGVAVVTAGVALATAPVSSASAASFCGEIGGQWDGSYCHTTVPSERKALRDIKMAMPSDLLDNPTSGPVLKDYLRTLMNNWRDHAGKMAADSFGEENFEVFNHGPATSVVFHEDYHADGPFPANAYRTFTFDMSQGRRLMLADIMANGADPLVTLPPLVEPFLIPALDAAPKGPSPTAYPFIPERWTPDKVYSGAYRAWALTPDELILYLPDYPVARDSPVNYDGNTYQWSMDGGTVQVHVPLSALAGVLKPEYGG</sequence>
<dbReference type="InterPro" id="IPR021992">
    <property type="entry name" value="MVL"/>
</dbReference>
<feature type="domain" description="Mannan-binding protein" evidence="2">
    <location>
        <begin position="25"/>
        <end position="58"/>
    </location>
</feature>
<dbReference type="OrthoDB" id="4760130at2"/>
<organism evidence="3 4">
    <name type="scientific">Mycolicibacterium insubricum</name>
    <dbReference type="NCBI Taxonomy" id="444597"/>
    <lineage>
        <taxon>Bacteria</taxon>
        <taxon>Bacillati</taxon>
        <taxon>Actinomycetota</taxon>
        <taxon>Actinomycetes</taxon>
        <taxon>Mycobacteriales</taxon>
        <taxon>Mycobacteriaceae</taxon>
        <taxon>Mycolicibacterium</taxon>
    </lineage>
</organism>
<evidence type="ECO:0000259" key="1">
    <source>
        <dbReference type="Pfam" id="PF11738"/>
    </source>
</evidence>
<gene>
    <name evidence="3" type="ORF">BST26_16480</name>
</gene>
<dbReference type="EMBL" id="MVHS01000047">
    <property type="protein sequence ID" value="ORA66860.1"/>
    <property type="molecule type" value="Genomic_DNA"/>
</dbReference>
<name>A0A1X0D551_9MYCO</name>
<keyword evidence="4" id="KW-1185">Reference proteome</keyword>
<dbReference type="STRING" id="444597.BST26_16480"/>
<dbReference type="AlphaFoldDB" id="A0A1X0D551"/>
<evidence type="ECO:0000313" key="3">
    <source>
        <dbReference type="EMBL" id="ORA66860.1"/>
    </source>
</evidence>
<reference evidence="3 4" key="1">
    <citation type="submission" date="2016-12" db="EMBL/GenBank/DDBJ databases">
        <title>The new phylogeny of genus Mycobacterium.</title>
        <authorList>
            <person name="Tortoli E."/>
            <person name="Trovato A."/>
            <person name="Cirillo D.M."/>
        </authorList>
    </citation>
    <scope>NUCLEOTIDE SEQUENCE [LARGE SCALE GENOMIC DNA]</scope>
    <source>
        <strain evidence="3 4">DSM 45130</strain>
    </source>
</reference>
<comment type="caution">
    <text evidence="3">The sequence shown here is derived from an EMBL/GenBank/DDBJ whole genome shotgun (WGS) entry which is preliminary data.</text>
</comment>
<dbReference type="Gene3D" id="3.30.565.40">
    <property type="entry name" value="Fervidobacterium nodosum Rt17-B1 like"/>
    <property type="match status" value="1"/>
</dbReference>
<dbReference type="Pfam" id="PF12151">
    <property type="entry name" value="MVL"/>
    <property type="match status" value="1"/>
</dbReference>
<feature type="domain" description="DUF3298" evidence="1">
    <location>
        <begin position="149"/>
        <end position="250"/>
    </location>
</feature>
<evidence type="ECO:0000259" key="2">
    <source>
        <dbReference type="Pfam" id="PF12151"/>
    </source>
</evidence>
<proteinExistence type="predicted"/>
<dbReference type="Pfam" id="PF11738">
    <property type="entry name" value="DUF3298"/>
    <property type="match status" value="1"/>
</dbReference>